<dbReference type="KEGG" id="gog:C1280_10015"/>
<feature type="region of interest" description="Disordered" evidence="1">
    <location>
        <begin position="106"/>
        <end position="129"/>
    </location>
</feature>
<dbReference type="OrthoDB" id="285058at2"/>
<evidence type="ECO:0000313" key="2">
    <source>
        <dbReference type="EMBL" id="AWM37325.1"/>
    </source>
</evidence>
<dbReference type="PROSITE" id="PS51257">
    <property type="entry name" value="PROKAR_LIPOPROTEIN"/>
    <property type="match status" value="1"/>
</dbReference>
<dbReference type="Proteomes" id="UP000245802">
    <property type="component" value="Chromosome"/>
</dbReference>
<evidence type="ECO:0008006" key="4">
    <source>
        <dbReference type="Google" id="ProtNLM"/>
    </source>
</evidence>
<feature type="region of interest" description="Disordered" evidence="1">
    <location>
        <begin position="61"/>
        <end position="83"/>
    </location>
</feature>
<name>A0A2Z3H2H3_9BACT</name>
<organism evidence="2 3">
    <name type="scientific">Gemmata obscuriglobus</name>
    <dbReference type="NCBI Taxonomy" id="114"/>
    <lineage>
        <taxon>Bacteria</taxon>
        <taxon>Pseudomonadati</taxon>
        <taxon>Planctomycetota</taxon>
        <taxon>Planctomycetia</taxon>
        <taxon>Gemmatales</taxon>
        <taxon>Gemmataceae</taxon>
        <taxon>Gemmata</taxon>
    </lineage>
</organism>
<dbReference type="AlphaFoldDB" id="A0A2Z3H2H3"/>
<protein>
    <recommendedName>
        <fullName evidence="4">Carboxypeptidase regulatory-like domain-containing protein</fullName>
    </recommendedName>
</protein>
<gene>
    <name evidence="2" type="ORF">C1280_10015</name>
</gene>
<keyword evidence="3" id="KW-1185">Reference proteome</keyword>
<sequence>MPIRSFPCRPAIILVAVATLLIASCGGPSRKPTYPTQGKLLINGQPAAGVTVFLHSLDATETEPTRPFATTKPDGTFSLTTTAADDGAPAGEYVVTLLYEPLESPLMRANKGKPPTFDKKYSDPKASPLRVTIQAKPSNELAPLDVK</sequence>
<accession>A0A2Z3H2H3</accession>
<dbReference type="EMBL" id="CP025958">
    <property type="protein sequence ID" value="AWM37325.1"/>
    <property type="molecule type" value="Genomic_DNA"/>
</dbReference>
<evidence type="ECO:0000256" key="1">
    <source>
        <dbReference type="SAM" id="MobiDB-lite"/>
    </source>
</evidence>
<dbReference type="RefSeq" id="WP_010047673.1">
    <property type="nucleotide sequence ID" value="NZ_CP025958.1"/>
</dbReference>
<evidence type="ECO:0000313" key="3">
    <source>
        <dbReference type="Proteomes" id="UP000245802"/>
    </source>
</evidence>
<proteinExistence type="predicted"/>
<reference evidence="2 3" key="1">
    <citation type="submission" date="2018-01" db="EMBL/GenBank/DDBJ databases">
        <title>G. obscuriglobus.</title>
        <authorList>
            <person name="Franke J."/>
            <person name="Blomberg W."/>
            <person name="Selmecki A."/>
        </authorList>
    </citation>
    <scope>NUCLEOTIDE SEQUENCE [LARGE SCALE GENOMIC DNA]</scope>
    <source>
        <strain evidence="2 3">DSM 5831</strain>
    </source>
</reference>